<dbReference type="AlphaFoldDB" id="Q6IK58"/>
<protein>
    <submittedName>
        <fullName evidence="2">HDC13340</fullName>
    </submittedName>
</protein>
<accession>Q6IK58</accession>
<proteinExistence type="predicted"/>
<dbReference type="EMBL" id="BK002508">
    <property type="protein sequence ID" value="DAA04014.1"/>
    <property type="molecule type" value="Genomic_DNA"/>
</dbReference>
<name>Q6IK58_DROME</name>
<feature type="region of interest" description="Disordered" evidence="1">
    <location>
        <begin position="48"/>
        <end position="73"/>
    </location>
</feature>
<organism evidence="2">
    <name type="scientific">Drosophila melanogaster</name>
    <name type="common">Fruit fly</name>
    <dbReference type="NCBI Taxonomy" id="7227"/>
    <lineage>
        <taxon>Eukaryota</taxon>
        <taxon>Metazoa</taxon>
        <taxon>Ecdysozoa</taxon>
        <taxon>Arthropoda</taxon>
        <taxon>Hexapoda</taxon>
        <taxon>Insecta</taxon>
        <taxon>Pterygota</taxon>
        <taxon>Neoptera</taxon>
        <taxon>Endopterygota</taxon>
        <taxon>Diptera</taxon>
        <taxon>Brachycera</taxon>
        <taxon>Muscomorpha</taxon>
        <taxon>Ephydroidea</taxon>
        <taxon>Drosophilidae</taxon>
        <taxon>Drosophila</taxon>
        <taxon>Sophophora</taxon>
    </lineage>
</organism>
<evidence type="ECO:0000256" key="1">
    <source>
        <dbReference type="SAM" id="MobiDB-lite"/>
    </source>
</evidence>
<evidence type="ECO:0000313" key="2">
    <source>
        <dbReference type="EMBL" id="DAA04014.1"/>
    </source>
</evidence>
<reference evidence="2" key="1">
    <citation type="journal article" date="2003" name="Genome Biol.">
        <title>An integrated gene annotation and transcriptional profiling approach towards the full gene content of the Drosophila genome.</title>
        <authorList>
            <person name="Hild M."/>
            <person name="Beckmann B."/>
            <person name="Haas S.A."/>
            <person name="Koch B."/>
            <person name="Solovyev V."/>
            <person name="Busold C."/>
            <person name="Fellenberg K."/>
            <person name="Boutros M."/>
            <person name="Vingron M."/>
            <person name="Sauer F."/>
            <person name="Hoheisel J.D."/>
            <person name="Paro R."/>
        </authorList>
    </citation>
    <scope>NUCLEOTIDE SEQUENCE</scope>
</reference>
<sequence length="161" mass="17390">MLDIINTLLGRPLSAGKSFPEPLQLNVAYTPCVLGGATAVRPNQMTRTLAGSQVSGSTKYQGHRRDRKPPSLGARIRETSRSVELQGSPNTGEMAATSCKANMAADICQMLLFRCTFSRLRAAVGHLGSLFRPHFVCRARLSTNNGAPGAKWEPLTSSSMW</sequence>
<gene>
    <name evidence="2" type="ORF">HDC13340</name>
</gene>
<feature type="compositionally biased region" description="Polar residues" evidence="1">
    <location>
        <begin position="48"/>
        <end position="60"/>
    </location>
</feature>